<dbReference type="CDD" id="cd03221">
    <property type="entry name" value="ABCF_EF-3"/>
    <property type="match status" value="2"/>
</dbReference>
<keyword evidence="4 7" id="KW-0067">ATP-binding</keyword>
<dbReference type="InterPro" id="IPR032781">
    <property type="entry name" value="ABC_tran_Xtn"/>
</dbReference>
<dbReference type="GO" id="GO:0005524">
    <property type="term" value="F:ATP binding"/>
    <property type="evidence" value="ECO:0007669"/>
    <property type="project" value="UniProtKB-KW"/>
</dbReference>
<sequence>MIQFRNLRLARGAKILVDAVSLQIHPGWRVGLTGANGTGKSSLFALLRGELHQDQGDLDIPAGWQIAHVAQETPALAKAAIEYVLDGDVELRTIEAQLAAAEAAHDDVHESTHGEGHIGAHIGAHIGDLHARLHEIGGYAARARAAALLDGLGFLPGEADRPVSDFSGGWRMRLNLAQALMCRSDLLLLDEPTNHLDLDAVLWLEQWLRDYRGTLVLISHDREFLDACVTHIAHIESQRLTLYSGGYSDFERQRAERLSQQQSLFIKQQREIAHIEDYIRRFRAKATKARQAQSRIKALERMERIAAAHIDTPFSFSFRDGPPAPDPLLQVEDGVVRYGERTVLGGIRLTLRPGERIGLLGRNGAGKSTLIKLLAGQLPLAAGSRSEGKGLAIGYFAQHQLETLRPDESPLQHLTRLDPRTREQELRDYLGGFDFRGDINATGTGAGTPCGSFSGGEKSRLALALMIWQRPNLMLLDEPTNHLDLEMRHALTLALQDYEGGMVLVSHDRALLRATCDRFLLVDAGRIQPFDGDLDDYRDWLAERRAQASEAAKCPDRSADKAARKADREQSAAERQARLAARRPLVKELEQLEKKLAGWHGEKKLLDAHLADPALYSGAEAGQLQTLLKRQAELAGWVDDAELRWLEISEQLEAMQAD</sequence>
<reference evidence="7 8" key="1">
    <citation type="submission" date="2019-12" db="EMBL/GenBank/DDBJ databases">
        <title>Comparative genomics gives insights into the taxonomy of the Azoarcus-Aromatoleum group and reveals separate origins of nif in the plant-associated Azoarcus and non-plant-associated Aromatoleum sub-groups.</title>
        <authorList>
            <person name="Lafos M."/>
            <person name="Maluk M."/>
            <person name="Batista M."/>
            <person name="Junghare M."/>
            <person name="Carmona M."/>
            <person name="Faoro H."/>
            <person name="Cruz L.M."/>
            <person name="Battistoni F."/>
            <person name="De Souza E."/>
            <person name="Pedrosa F."/>
            <person name="Chen W.-M."/>
            <person name="Poole P.S."/>
            <person name="Dixon R.A."/>
            <person name="James E.K."/>
        </authorList>
    </citation>
    <scope>NUCLEOTIDE SEQUENCE [LARGE SCALE GENOMIC DNA]</scope>
    <source>
        <strain evidence="7 8">PbN1</strain>
    </source>
</reference>
<dbReference type="SMART" id="SM00382">
    <property type="entry name" value="AAA"/>
    <property type="match status" value="2"/>
</dbReference>
<evidence type="ECO:0000256" key="1">
    <source>
        <dbReference type="ARBA" id="ARBA00022475"/>
    </source>
</evidence>
<dbReference type="RefSeq" id="WP_169202500.1">
    <property type="nucleotide sequence ID" value="NZ_CP059467.1"/>
</dbReference>
<dbReference type="PANTHER" id="PTHR19211">
    <property type="entry name" value="ATP-BINDING TRANSPORT PROTEIN-RELATED"/>
    <property type="match status" value="1"/>
</dbReference>
<evidence type="ECO:0000313" key="7">
    <source>
        <dbReference type="EMBL" id="NMG15883.1"/>
    </source>
</evidence>
<dbReference type="Pfam" id="PF00005">
    <property type="entry name" value="ABC_tran"/>
    <property type="match status" value="2"/>
</dbReference>
<comment type="caution">
    <text evidence="7">The sequence shown here is derived from an EMBL/GenBank/DDBJ whole genome shotgun (WGS) entry which is preliminary data.</text>
</comment>
<proteinExistence type="predicted"/>
<dbReference type="EMBL" id="WTVP01000023">
    <property type="protein sequence ID" value="NMG15883.1"/>
    <property type="molecule type" value="Genomic_DNA"/>
</dbReference>
<evidence type="ECO:0000256" key="3">
    <source>
        <dbReference type="ARBA" id="ARBA00022741"/>
    </source>
</evidence>
<evidence type="ECO:0000313" key="8">
    <source>
        <dbReference type="Proteomes" id="UP000633943"/>
    </source>
</evidence>
<organism evidence="7 8">
    <name type="scientific">Aromatoleum bremense</name>
    <dbReference type="NCBI Taxonomy" id="76115"/>
    <lineage>
        <taxon>Bacteria</taxon>
        <taxon>Pseudomonadati</taxon>
        <taxon>Pseudomonadota</taxon>
        <taxon>Betaproteobacteria</taxon>
        <taxon>Rhodocyclales</taxon>
        <taxon>Rhodocyclaceae</taxon>
        <taxon>Aromatoleum</taxon>
    </lineage>
</organism>
<dbReference type="InterPro" id="IPR003439">
    <property type="entry name" value="ABC_transporter-like_ATP-bd"/>
</dbReference>
<protein>
    <submittedName>
        <fullName evidence="7">ATP-binding cassette domain-containing protein</fullName>
    </submittedName>
</protein>
<keyword evidence="1" id="KW-0472">Membrane</keyword>
<dbReference type="Gene3D" id="1.10.287.380">
    <property type="entry name" value="Valyl-tRNA synthetase, C-terminal domain"/>
    <property type="match status" value="1"/>
</dbReference>
<keyword evidence="2" id="KW-0677">Repeat</keyword>
<accession>A0ABX1NV40</accession>
<dbReference type="InterPro" id="IPR050611">
    <property type="entry name" value="ABCF"/>
</dbReference>
<dbReference type="Proteomes" id="UP000633943">
    <property type="component" value="Unassembled WGS sequence"/>
</dbReference>
<keyword evidence="1" id="KW-1003">Cell membrane</keyword>
<keyword evidence="8" id="KW-1185">Reference proteome</keyword>
<dbReference type="InterPro" id="IPR032524">
    <property type="entry name" value="ABC_tran_C"/>
</dbReference>
<dbReference type="Gene3D" id="3.40.50.300">
    <property type="entry name" value="P-loop containing nucleotide triphosphate hydrolases"/>
    <property type="match status" value="2"/>
</dbReference>
<dbReference type="InterPro" id="IPR017871">
    <property type="entry name" value="ABC_transporter-like_CS"/>
</dbReference>
<dbReference type="InterPro" id="IPR037118">
    <property type="entry name" value="Val-tRNA_synth_C_sf"/>
</dbReference>
<name>A0ABX1NV40_9RHOO</name>
<dbReference type="SUPFAM" id="SSF52540">
    <property type="entry name" value="P-loop containing nucleoside triphosphate hydrolases"/>
    <property type="match status" value="2"/>
</dbReference>
<feature type="domain" description="ABC transporter" evidence="6">
    <location>
        <begin position="329"/>
        <end position="549"/>
    </location>
</feature>
<dbReference type="PANTHER" id="PTHR19211:SF14">
    <property type="entry name" value="ATP-BINDING CASSETTE SUB-FAMILY F MEMBER 1"/>
    <property type="match status" value="1"/>
</dbReference>
<evidence type="ECO:0000256" key="2">
    <source>
        <dbReference type="ARBA" id="ARBA00022737"/>
    </source>
</evidence>
<feature type="domain" description="ABC transporter" evidence="6">
    <location>
        <begin position="2"/>
        <end position="262"/>
    </location>
</feature>
<dbReference type="PROSITE" id="PS00211">
    <property type="entry name" value="ABC_TRANSPORTER_1"/>
    <property type="match status" value="2"/>
</dbReference>
<dbReference type="InterPro" id="IPR003593">
    <property type="entry name" value="AAA+_ATPase"/>
</dbReference>
<dbReference type="Pfam" id="PF16326">
    <property type="entry name" value="ABC_tran_CTD"/>
    <property type="match status" value="1"/>
</dbReference>
<dbReference type="PROSITE" id="PS50893">
    <property type="entry name" value="ABC_TRANSPORTER_2"/>
    <property type="match status" value="2"/>
</dbReference>
<evidence type="ECO:0000256" key="5">
    <source>
        <dbReference type="SAM" id="MobiDB-lite"/>
    </source>
</evidence>
<gene>
    <name evidence="7" type="ORF">GPA24_10080</name>
</gene>
<evidence type="ECO:0000259" key="6">
    <source>
        <dbReference type="PROSITE" id="PS50893"/>
    </source>
</evidence>
<dbReference type="InterPro" id="IPR027417">
    <property type="entry name" value="P-loop_NTPase"/>
</dbReference>
<evidence type="ECO:0000256" key="4">
    <source>
        <dbReference type="ARBA" id="ARBA00022840"/>
    </source>
</evidence>
<keyword evidence="3" id="KW-0547">Nucleotide-binding</keyword>
<feature type="region of interest" description="Disordered" evidence="5">
    <location>
        <begin position="551"/>
        <end position="574"/>
    </location>
</feature>
<dbReference type="Pfam" id="PF12848">
    <property type="entry name" value="ABC_tran_Xtn"/>
    <property type="match status" value="1"/>
</dbReference>